<reference evidence="2 3" key="1">
    <citation type="submission" date="2019-08" db="EMBL/GenBank/DDBJ databases">
        <authorList>
            <person name="Luo N."/>
        </authorList>
    </citation>
    <scope>NUCLEOTIDE SEQUENCE [LARGE SCALE GENOMIC DNA]</scope>
    <source>
        <strain evidence="2 3">NCIMB 9442</strain>
    </source>
</reference>
<evidence type="ECO:0000256" key="1">
    <source>
        <dbReference type="SAM" id="Phobius"/>
    </source>
</evidence>
<keyword evidence="1" id="KW-0812">Transmembrane</keyword>
<keyword evidence="1" id="KW-0472">Membrane</keyword>
<organism evidence="2 3">
    <name type="scientific">Nitratidesulfovibrio oxamicus</name>
    <dbReference type="NCBI Taxonomy" id="32016"/>
    <lineage>
        <taxon>Bacteria</taxon>
        <taxon>Pseudomonadati</taxon>
        <taxon>Thermodesulfobacteriota</taxon>
        <taxon>Desulfovibrionia</taxon>
        <taxon>Desulfovibrionales</taxon>
        <taxon>Desulfovibrionaceae</taxon>
        <taxon>Nitratidesulfovibrio</taxon>
    </lineage>
</organism>
<proteinExistence type="predicted"/>
<evidence type="ECO:0000313" key="3">
    <source>
        <dbReference type="Proteomes" id="UP001194469"/>
    </source>
</evidence>
<keyword evidence="1" id="KW-1133">Transmembrane helix</keyword>
<gene>
    <name evidence="2" type="ORF">FVW20_11375</name>
</gene>
<feature type="transmembrane region" description="Helical" evidence="1">
    <location>
        <begin position="25"/>
        <end position="48"/>
    </location>
</feature>
<keyword evidence="3" id="KW-1185">Reference proteome</keyword>
<evidence type="ECO:0000313" key="2">
    <source>
        <dbReference type="EMBL" id="MBG3877598.1"/>
    </source>
</evidence>
<protein>
    <submittedName>
        <fullName evidence="2">Dimethyl sulfoxide reductase</fullName>
    </submittedName>
</protein>
<sequence length="52" mass="5239">LGAGVLLAAALRARMADMPAALRLAGLALALALAGELAGRVLFFGLYARMGL</sequence>
<dbReference type="EMBL" id="VRYY01000332">
    <property type="protein sequence ID" value="MBG3877598.1"/>
    <property type="molecule type" value="Genomic_DNA"/>
</dbReference>
<name>A0ABS0J574_9BACT</name>
<feature type="non-terminal residue" evidence="2">
    <location>
        <position position="1"/>
    </location>
</feature>
<accession>A0ABS0J574</accession>
<comment type="caution">
    <text evidence="2">The sequence shown here is derived from an EMBL/GenBank/DDBJ whole genome shotgun (WGS) entry which is preliminary data.</text>
</comment>
<dbReference type="Proteomes" id="UP001194469">
    <property type="component" value="Unassembled WGS sequence"/>
</dbReference>